<keyword evidence="8" id="KW-0472">Membrane</keyword>
<accession>A0A1V8M5E7</accession>
<keyword evidence="8" id="KW-0997">Cell inner membrane</keyword>
<feature type="binding site" evidence="8">
    <location>
        <position position="416"/>
    </location>
    <ligand>
        <name>[4Fe-4S] cluster</name>
        <dbReference type="ChEBI" id="CHEBI:49883"/>
        <label>2</label>
    </ligand>
</feature>
<keyword evidence="6 8" id="KW-0408">Iron</keyword>
<dbReference type="Pfam" id="PF10531">
    <property type="entry name" value="SLBB"/>
    <property type="match status" value="1"/>
</dbReference>
<feature type="binding site" evidence="8">
    <location>
        <position position="376"/>
    </location>
    <ligand>
        <name>[4Fe-4S] cluster</name>
        <dbReference type="ChEBI" id="CHEBI:49883"/>
        <label>1</label>
    </ligand>
</feature>
<evidence type="ECO:0000259" key="9">
    <source>
        <dbReference type="PROSITE" id="PS51379"/>
    </source>
</evidence>
<dbReference type="Pfam" id="PF12838">
    <property type="entry name" value="Fer4_7"/>
    <property type="match status" value="1"/>
</dbReference>
<dbReference type="InterPro" id="IPR011538">
    <property type="entry name" value="Nuo51_FMN-bd"/>
</dbReference>
<keyword evidence="11" id="KW-1185">Reference proteome</keyword>
<dbReference type="Gene3D" id="3.30.70.20">
    <property type="match status" value="1"/>
</dbReference>
<dbReference type="PROSITE" id="PS00198">
    <property type="entry name" value="4FE4S_FER_1"/>
    <property type="match status" value="1"/>
</dbReference>
<feature type="binding site" evidence="8">
    <location>
        <position position="383"/>
    </location>
    <ligand>
        <name>[4Fe-4S] cluster</name>
        <dbReference type="ChEBI" id="CHEBI:49883"/>
        <label>2</label>
    </ligand>
</feature>
<comment type="cofactor">
    <cofactor evidence="8">
        <name>[4Fe-4S] cluster</name>
        <dbReference type="ChEBI" id="CHEBI:49883"/>
    </cofactor>
    <text evidence="8">Binds 2 [4Fe-4S] clusters per subunit.</text>
</comment>
<keyword evidence="8" id="KW-1278">Translocase</keyword>
<feature type="domain" description="4Fe-4S ferredoxin-type" evidence="9">
    <location>
        <begin position="363"/>
        <end position="393"/>
    </location>
</feature>
<feature type="binding site" evidence="8">
    <location>
        <position position="413"/>
    </location>
    <ligand>
        <name>[4Fe-4S] cluster</name>
        <dbReference type="ChEBI" id="CHEBI:49883"/>
        <label>2</label>
    </ligand>
</feature>
<feature type="binding site" evidence="8">
    <location>
        <position position="423"/>
    </location>
    <ligand>
        <name>[4Fe-4S] cluster</name>
        <dbReference type="ChEBI" id="CHEBI:49883"/>
        <label>1</label>
    </ligand>
</feature>
<dbReference type="AlphaFoldDB" id="A0A1V8M5E7"/>
<keyword evidence="5 8" id="KW-0249">Electron transport</keyword>
<feature type="binding site" evidence="8">
    <location>
        <position position="373"/>
    </location>
    <ligand>
        <name>[4Fe-4S] cluster</name>
        <dbReference type="ChEBI" id="CHEBI:49883"/>
        <label>1</label>
    </ligand>
</feature>
<keyword evidence="3 8" id="KW-0479">Metal-binding</keyword>
<dbReference type="InterPro" id="IPR037225">
    <property type="entry name" value="Nuo51_FMN-bd_sf"/>
</dbReference>
<comment type="subunit">
    <text evidence="8">The complex is composed of six subunits: RnfA, RnfB, RnfC, RnfD, RnfE and RnfG.</text>
</comment>
<evidence type="ECO:0000256" key="4">
    <source>
        <dbReference type="ARBA" id="ARBA00022737"/>
    </source>
</evidence>
<dbReference type="Pfam" id="PF13375">
    <property type="entry name" value="RnfC_N"/>
    <property type="match status" value="1"/>
</dbReference>
<dbReference type="HAMAP" id="MF_00461">
    <property type="entry name" value="RsxC_RnfC"/>
    <property type="match status" value="1"/>
</dbReference>
<evidence type="ECO:0000256" key="5">
    <source>
        <dbReference type="ARBA" id="ARBA00022982"/>
    </source>
</evidence>
<name>A0A1V8M5E7_9GAMM</name>
<keyword evidence="1 8" id="KW-0813">Transport</keyword>
<keyword evidence="8" id="KW-1003">Cell membrane</keyword>
<comment type="similarity">
    <text evidence="8">Belongs to the 4Fe4S bacterial-type ferredoxin family. RnfC subfamily.</text>
</comment>
<dbReference type="PROSITE" id="PS51379">
    <property type="entry name" value="4FE4S_FER_2"/>
    <property type="match status" value="2"/>
</dbReference>
<dbReference type="InterPro" id="IPR019554">
    <property type="entry name" value="Soluble_ligand-bd"/>
</dbReference>
<dbReference type="NCBIfam" id="TIGR01945">
    <property type="entry name" value="rnfC"/>
    <property type="match status" value="1"/>
</dbReference>
<dbReference type="EMBL" id="LPUF01000001">
    <property type="protein sequence ID" value="OQK16775.1"/>
    <property type="molecule type" value="Genomic_DNA"/>
</dbReference>
<reference evidence="10 11" key="1">
    <citation type="submission" date="2015-12" db="EMBL/GenBank/DDBJ databases">
        <authorList>
            <person name="Shamseldin A."/>
            <person name="Moawad H."/>
            <person name="Abd El-Rahim W.M."/>
            <person name="Sadowsky M.J."/>
        </authorList>
    </citation>
    <scope>NUCLEOTIDE SEQUENCE [LARGE SCALE GENOMIC DNA]</scope>
    <source>
        <strain evidence="10 11">WF1</strain>
    </source>
</reference>
<feature type="binding site" evidence="8">
    <location>
        <position position="379"/>
    </location>
    <ligand>
        <name>[4Fe-4S] cluster</name>
        <dbReference type="ChEBI" id="CHEBI:49883"/>
        <label>1</label>
    </ligand>
</feature>
<dbReference type="GO" id="GO:0046872">
    <property type="term" value="F:metal ion binding"/>
    <property type="evidence" value="ECO:0007669"/>
    <property type="project" value="UniProtKB-KW"/>
</dbReference>
<dbReference type="STRING" id="1420851.AU255_02380"/>
<dbReference type="GO" id="GO:0051539">
    <property type="term" value="F:4 iron, 4 sulfur cluster binding"/>
    <property type="evidence" value="ECO:0007669"/>
    <property type="project" value="UniProtKB-KW"/>
</dbReference>
<dbReference type="SUPFAM" id="SSF46548">
    <property type="entry name" value="alpha-helical ferredoxin"/>
    <property type="match status" value="1"/>
</dbReference>
<dbReference type="GO" id="GO:0022900">
    <property type="term" value="P:electron transport chain"/>
    <property type="evidence" value="ECO:0007669"/>
    <property type="project" value="UniProtKB-UniRule"/>
</dbReference>
<dbReference type="Pfam" id="PF01512">
    <property type="entry name" value="Complex1_51K"/>
    <property type="match status" value="1"/>
</dbReference>
<protein>
    <recommendedName>
        <fullName evidence="8">Ion-translocating oxidoreductase complex subunit C</fullName>
        <ecNumber evidence="8">7.-.-.-</ecNumber>
    </recommendedName>
    <alternativeName>
        <fullName evidence="8">Rnf electron transport complex subunit C</fullName>
    </alternativeName>
</protein>
<dbReference type="EC" id="7.-.-.-" evidence="8"/>
<keyword evidence="2 8" id="KW-0004">4Fe-4S</keyword>
<feature type="domain" description="4Fe-4S ferredoxin-type" evidence="9">
    <location>
        <begin position="404"/>
        <end position="433"/>
    </location>
</feature>
<dbReference type="InterPro" id="IPR017896">
    <property type="entry name" value="4Fe4S_Fe-S-bd"/>
</dbReference>
<dbReference type="GO" id="GO:0005886">
    <property type="term" value="C:plasma membrane"/>
    <property type="evidence" value="ECO:0007669"/>
    <property type="project" value="UniProtKB-SubCell"/>
</dbReference>
<evidence type="ECO:0000256" key="6">
    <source>
        <dbReference type="ARBA" id="ARBA00023004"/>
    </source>
</evidence>
<dbReference type="NCBIfam" id="NF003454">
    <property type="entry name" value="PRK05035.1"/>
    <property type="match status" value="1"/>
</dbReference>
<dbReference type="InterPro" id="IPR026902">
    <property type="entry name" value="RnfC_N"/>
</dbReference>
<dbReference type="PANTHER" id="PTHR43034:SF2">
    <property type="entry name" value="ION-TRANSLOCATING OXIDOREDUCTASE COMPLEX SUBUNIT C"/>
    <property type="match status" value="1"/>
</dbReference>
<evidence type="ECO:0000313" key="10">
    <source>
        <dbReference type="EMBL" id="OQK16775.1"/>
    </source>
</evidence>
<gene>
    <name evidence="8" type="primary">rnfC</name>
    <name evidence="10" type="ORF">AU255_02380</name>
</gene>
<evidence type="ECO:0000313" key="11">
    <source>
        <dbReference type="Proteomes" id="UP000191980"/>
    </source>
</evidence>
<sequence length="448" mass="48527">MNLLRLFGKKTFPRGIHLEEHKAETNAKPTRRLPFAPEIIVPLAQHVGKPAKAIVFKGQLVTRGELIAIADGFMSVPIHAPVTGTIKEIGLAKTAQGGKQAAIIITTSLSSGQQLLDSDIQFDYLQMSREELIQAVQNTGIVGLGGAAFPTHVKMQTPADCSIHTVLVNGCECEPFLTTDHRLMLERIEHLLQGIRISMKCVDAPKAIIGIEDNKMDVLHAIEPHLPDDNSIRIKAIATKYPQGAQKMLAYSLLGIEIPSGSRSSDAGLAIFNVATLAKIGALLPKGHGLIERTITVTGDSLENPGNYLAPIGTPLRYILDHAGFKGKEAGVILGGPMMGIPVRSLDVPITKGTGGVLVLDERATRRDDISPCIKCSSCLQACPINLNPSELGLLAAKRQYDVMEEKYHLNDCFECGCCSYVCPSNIPLVQYFRIAKTLNRERHLQNG</sequence>
<comment type="subcellular location">
    <subcellularLocation>
        <location evidence="8">Cell inner membrane</location>
        <topology evidence="8">Peripheral membrane protein</topology>
    </subcellularLocation>
</comment>
<dbReference type="Proteomes" id="UP000191980">
    <property type="component" value="Unassembled WGS sequence"/>
</dbReference>
<comment type="function">
    <text evidence="8">Part of a membrane-bound complex that couples electron transfer with translocation of ions across the membrane.</text>
</comment>
<dbReference type="PANTHER" id="PTHR43034">
    <property type="entry name" value="ION-TRANSLOCATING OXIDOREDUCTASE COMPLEX SUBUNIT C"/>
    <property type="match status" value="1"/>
</dbReference>
<dbReference type="RefSeq" id="WP_080521397.1">
    <property type="nucleotide sequence ID" value="NZ_LPUF01000001.1"/>
</dbReference>
<keyword evidence="4 8" id="KW-0677">Repeat</keyword>
<evidence type="ECO:0000256" key="3">
    <source>
        <dbReference type="ARBA" id="ARBA00022723"/>
    </source>
</evidence>
<proteinExistence type="inferred from homology"/>
<dbReference type="OrthoDB" id="9767754at2"/>
<organism evidence="10 11">
    <name type="scientific">Methyloprofundus sedimenti</name>
    <dbReference type="NCBI Taxonomy" id="1420851"/>
    <lineage>
        <taxon>Bacteria</taxon>
        <taxon>Pseudomonadati</taxon>
        <taxon>Pseudomonadota</taxon>
        <taxon>Gammaproteobacteria</taxon>
        <taxon>Methylococcales</taxon>
        <taxon>Methylococcaceae</taxon>
        <taxon>Methyloprofundus</taxon>
    </lineage>
</organism>
<dbReference type="InterPro" id="IPR010208">
    <property type="entry name" value="Ion_transpt_RnfC/RsxC"/>
</dbReference>
<dbReference type="InterPro" id="IPR017900">
    <property type="entry name" value="4Fe4S_Fe_S_CS"/>
</dbReference>
<dbReference type="SUPFAM" id="SSF142019">
    <property type="entry name" value="Nqo1 FMN-binding domain-like"/>
    <property type="match status" value="1"/>
</dbReference>
<evidence type="ECO:0000256" key="7">
    <source>
        <dbReference type="ARBA" id="ARBA00023014"/>
    </source>
</evidence>
<evidence type="ECO:0000256" key="1">
    <source>
        <dbReference type="ARBA" id="ARBA00022448"/>
    </source>
</evidence>
<feature type="binding site" evidence="8">
    <location>
        <position position="419"/>
    </location>
    <ligand>
        <name>[4Fe-4S] cluster</name>
        <dbReference type="ChEBI" id="CHEBI:49883"/>
        <label>2</label>
    </ligand>
</feature>
<dbReference type="Gene3D" id="3.40.50.11540">
    <property type="entry name" value="NADH-ubiquinone oxidoreductase 51kDa subunit"/>
    <property type="match status" value="1"/>
</dbReference>
<keyword evidence="7 8" id="KW-0411">Iron-sulfur</keyword>
<dbReference type="GO" id="GO:0009055">
    <property type="term" value="F:electron transfer activity"/>
    <property type="evidence" value="ECO:0007669"/>
    <property type="project" value="InterPro"/>
</dbReference>
<comment type="caution">
    <text evidence="10">The sequence shown here is derived from an EMBL/GenBank/DDBJ whole genome shotgun (WGS) entry which is preliminary data.</text>
</comment>
<evidence type="ECO:0000256" key="2">
    <source>
        <dbReference type="ARBA" id="ARBA00022485"/>
    </source>
</evidence>
<evidence type="ECO:0000256" key="8">
    <source>
        <dbReference type="HAMAP-Rule" id="MF_00461"/>
    </source>
</evidence>